<dbReference type="PROSITE" id="PS50817">
    <property type="entry name" value="INTEIN_N_TER"/>
    <property type="match status" value="1"/>
</dbReference>
<dbReference type="SUPFAM" id="SSF49879">
    <property type="entry name" value="SMAD/FHA domain"/>
    <property type="match status" value="1"/>
</dbReference>
<dbReference type="GO" id="GO:0016539">
    <property type="term" value="P:intein-mediated protein splicing"/>
    <property type="evidence" value="ECO:0007669"/>
    <property type="project" value="InterPro"/>
</dbReference>
<dbReference type="AlphaFoldDB" id="A0A6C2UCK8"/>
<dbReference type="InterPro" id="IPR027417">
    <property type="entry name" value="P-loop_NTPase"/>
</dbReference>
<evidence type="ECO:0000256" key="1">
    <source>
        <dbReference type="ARBA" id="ARBA00006611"/>
    </source>
</evidence>
<accession>A0A6C2UCK8</accession>
<dbReference type="InterPro" id="IPR008984">
    <property type="entry name" value="SMAD_FHA_dom_sf"/>
</dbReference>
<dbReference type="Proteomes" id="UP000366872">
    <property type="component" value="Unassembled WGS sequence"/>
</dbReference>
<dbReference type="InterPro" id="IPR000253">
    <property type="entry name" value="FHA_dom"/>
</dbReference>
<protein>
    <submittedName>
        <fullName evidence="3">Conjugal transfer protein</fullName>
    </submittedName>
</protein>
<dbReference type="InterPro" id="IPR050921">
    <property type="entry name" value="T4SS_GSP_E_ATPase"/>
</dbReference>
<dbReference type="Pfam" id="PF00498">
    <property type="entry name" value="FHA"/>
    <property type="match status" value="1"/>
</dbReference>
<reference evidence="3 4" key="1">
    <citation type="submission" date="2019-04" db="EMBL/GenBank/DDBJ databases">
        <authorList>
            <person name="Van Vliet M D."/>
        </authorList>
    </citation>
    <scope>NUCLEOTIDE SEQUENCE [LARGE SCALE GENOMIC DNA]</scope>
    <source>
        <strain evidence="3 4">F1</strain>
    </source>
</reference>
<dbReference type="InterPro" id="IPR001482">
    <property type="entry name" value="T2SS/T4SS_dom"/>
</dbReference>
<gene>
    <name evidence="3" type="ORF">PDESU_05699</name>
</gene>
<proteinExistence type="inferred from homology"/>
<dbReference type="Pfam" id="PF00437">
    <property type="entry name" value="T2SSE"/>
    <property type="match status" value="1"/>
</dbReference>
<keyword evidence="4" id="KW-1185">Reference proteome</keyword>
<dbReference type="CDD" id="cd01130">
    <property type="entry name" value="VirB11-like_ATPase"/>
    <property type="match status" value="1"/>
</dbReference>
<dbReference type="Gene3D" id="2.60.200.20">
    <property type="match status" value="1"/>
</dbReference>
<dbReference type="PANTHER" id="PTHR30486:SF15">
    <property type="entry name" value="TYPE II_IV SECRETION SYSTEM ATPASE"/>
    <property type="match status" value="1"/>
</dbReference>
<dbReference type="Gene3D" id="3.40.50.300">
    <property type="entry name" value="P-loop containing nucleotide triphosphate hydrolases"/>
    <property type="match status" value="1"/>
</dbReference>
<dbReference type="SUPFAM" id="SSF52540">
    <property type="entry name" value="P-loop containing nucleoside triphosphate hydrolases"/>
    <property type="match status" value="1"/>
</dbReference>
<dbReference type="SMART" id="SM00240">
    <property type="entry name" value="FHA"/>
    <property type="match status" value="1"/>
</dbReference>
<dbReference type="InterPro" id="IPR006141">
    <property type="entry name" value="Intein_N"/>
</dbReference>
<sequence length="548" mass="60174">MLQIHITHPQRDFESMDAPFGVYLIGSDASCRIVLDDGSVEEAHAVLTLMEDESYIEDLVSAGVFVAGEQVGTRQQIFAGMPIQIGNYTLMFGTEEELAGAESTLDSSAVPEVFRPMVVPRKVSRTQAVKQQIHTELVGRLDLKRLSMSKLQNSELQAKIEKTLGEIIEEIRERLPEGIDPKRLSKEIFDEAVGLGPLEDLLEDETITEIMVNGPGQVYVERAGKLILTNCNFINDASVNSIIERIVSPIGRRIDESQPYVDARLADGSRVNAVIHPLSLIGPCITIRKFSKDPFSVEDLIGFGTMSRATADFLRSCVLLRKNIIVSGGTGSGKTTLLNVLSSYLPDDERILTIEDAAELRLTQDHIVRLEARPANIEGRGAVTIRDLVRNALRMRPDRIVVGECRGAEALDMLQAMNTGHEGSLTTIHANSPRDTLARLETMVLMAGMDLPVRAIREQVGSAVHIICQISRFSDGTRKVSKITEVSGMEQDRITLQDLFEFKQSGVDTKGKVLGELVPTGAVPTFIEDIGKHGITFDRSIFNTNVGG</sequence>
<organism evidence="3 4">
    <name type="scientific">Pontiella desulfatans</name>
    <dbReference type="NCBI Taxonomy" id="2750659"/>
    <lineage>
        <taxon>Bacteria</taxon>
        <taxon>Pseudomonadati</taxon>
        <taxon>Kiritimatiellota</taxon>
        <taxon>Kiritimatiellia</taxon>
        <taxon>Kiritimatiellales</taxon>
        <taxon>Pontiellaceae</taxon>
        <taxon>Pontiella</taxon>
    </lineage>
</organism>
<dbReference type="Gene3D" id="3.30.450.380">
    <property type="match status" value="1"/>
</dbReference>
<comment type="similarity">
    <text evidence="1">Belongs to the GSP E family.</text>
</comment>
<dbReference type="PROSITE" id="PS50006">
    <property type="entry name" value="FHA_DOMAIN"/>
    <property type="match status" value="1"/>
</dbReference>
<feature type="domain" description="FHA" evidence="2">
    <location>
        <begin position="23"/>
        <end position="71"/>
    </location>
</feature>
<dbReference type="EMBL" id="CAAHFG010000004">
    <property type="protein sequence ID" value="VGO17104.1"/>
    <property type="molecule type" value="Genomic_DNA"/>
</dbReference>
<name>A0A6C2UCK8_PONDE</name>
<evidence type="ECO:0000313" key="3">
    <source>
        <dbReference type="EMBL" id="VGO17104.1"/>
    </source>
</evidence>
<evidence type="ECO:0000313" key="4">
    <source>
        <dbReference type="Proteomes" id="UP000366872"/>
    </source>
</evidence>
<dbReference type="RefSeq" id="WP_136082604.1">
    <property type="nucleotide sequence ID" value="NZ_CAAHFG010000004.1"/>
</dbReference>
<evidence type="ECO:0000259" key="2">
    <source>
        <dbReference type="PROSITE" id="PS50006"/>
    </source>
</evidence>
<dbReference type="GO" id="GO:0016887">
    <property type="term" value="F:ATP hydrolysis activity"/>
    <property type="evidence" value="ECO:0007669"/>
    <property type="project" value="InterPro"/>
</dbReference>
<dbReference type="CDD" id="cd00060">
    <property type="entry name" value="FHA"/>
    <property type="match status" value="1"/>
</dbReference>
<dbReference type="PANTHER" id="PTHR30486">
    <property type="entry name" value="TWITCHING MOTILITY PROTEIN PILT"/>
    <property type="match status" value="1"/>
</dbReference>